<evidence type="ECO:0000256" key="1">
    <source>
        <dbReference type="ARBA" id="ARBA00006247"/>
    </source>
</evidence>
<dbReference type="SUPFAM" id="SSF53187">
    <property type="entry name" value="Zn-dependent exopeptidases"/>
    <property type="match status" value="1"/>
</dbReference>
<dbReference type="GO" id="GO:0046872">
    <property type="term" value="F:metal ion binding"/>
    <property type="evidence" value="ECO:0007669"/>
    <property type="project" value="UniProtKB-KW"/>
</dbReference>
<dbReference type="InterPro" id="IPR002933">
    <property type="entry name" value="Peptidase_M20"/>
</dbReference>
<dbReference type="PROSITE" id="PS00759">
    <property type="entry name" value="ARGE_DAPE_CPG2_2"/>
    <property type="match status" value="1"/>
</dbReference>
<dbReference type="Gene3D" id="1.10.150.900">
    <property type="match status" value="1"/>
</dbReference>
<dbReference type="NCBIfam" id="NF006596">
    <property type="entry name" value="PRK09133.1"/>
    <property type="match status" value="1"/>
</dbReference>
<evidence type="ECO:0000313" key="8">
    <source>
        <dbReference type="EMBL" id="QNQ12215.1"/>
    </source>
</evidence>
<dbReference type="InterPro" id="IPR011650">
    <property type="entry name" value="Peptidase_M20_dimer"/>
</dbReference>
<dbReference type="InterPro" id="IPR047177">
    <property type="entry name" value="Pept_M20A"/>
</dbReference>
<dbReference type="InterPro" id="IPR036264">
    <property type="entry name" value="Bact_exopeptidase_dim_dom"/>
</dbReference>
<dbReference type="Gene3D" id="3.40.630.10">
    <property type="entry name" value="Zn peptidases"/>
    <property type="match status" value="1"/>
</dbReference>
<organism evidence="8 9">
    <name type="scientific">Sphingomonas alpina</name>
    <dbReference type="NCBI Taxonomy" id="653931"/>
    <lineage>
        <taxon>Bacteria</taxon>
        <taxon>Pseudomonadati</taxon>
        <taxon>Pseudomonadota</taxon>
        <taxon>Alphaproteobacteria</taxon>
        <taxon>Sphingomonadales</taxon>
        <taxon>Sphingomonadaceae</taxon>
        <taxon>Sphingomonas</taxon>
    </lineage>
</organism>
<dbReference type="Pfam" id="PF07687">
    <property type="entry name" value="M20_dimer"/>
    <property type="match status" value="1"/>
</dbReference>
<keyword evidence="4 8" id="KW-0378">Hydrolase</keyword>
<evidence type="ECO:0000256" key="3">
    <source>
        <dbReference type="ARBA" id="ARBA00022723"/>
    </source>
</evidence>
<dbReference type="EMBL" id="CP061038">
    <property type="protein sequence ID" value="QNQ12215.1"/>
    <property type="molecule type" value="Genomic_DNA"/>
</dbReference>
<evidence type="ECO:0000259" key="7">
    <source>
        <dbReference type="Pfam" id="PF07687"/>
    </source>
</evidence>
<keyword evidence="3" id="KW-0479">Metal-binding</keyword>
<dbReference type="Pfam" id="PF01546">
    <property type="entry name" value="Peptidase_M20"/>
    <property type="match status" value="1"/>
</dbReference>
<dbReference type="PANTHER" id="PTHR45962:SF1">
    <property type="entry name" value="N-FATTY-ACYL-AMINO ACID SYNTHASE_HYDROLASE PM20D1"/>
    <property type="match status" value="1"/>
</dbReference>
<evidence type="ECO:0000256" key="2">
    <source>
        <dbReference type="ARBA" id="ARBA00022670"/>
    </source>
</evidence>
<sequence length="469" mass="49981">MTRVALAMAAVLGAVPAAAATPADPGQARFRALYQELIETDTSLSNGSCTLAAERMRARLVAAGYAPDAFRVVIPDAFPKQGNLVGRIIGTDAKAPAILLVAHIDVVEAKRSDWQRDPFKLVEENGYFYARGAIDDKAMAASFVDALIRYRDENFRPRRTIKLALTCGEETDSHFDGVEYLLRTDPDALKAGFALNEGGKGLLDETGKPMSFGVQTGEKVYQDFTLTAVAPGGHSARPTDDNAIVRLAAALVRIGAYKFPVHVVDGSKGFFARSAPSYQGQVRTDMAAVGVGTADAATYARIAAGSPYWNAFLRTTCISTLIQGGHAENAQPQHAQANVNCRIMPGEDIAAIERQLVEQVADPKVALKPTAAPGPQSPAPPLTRALMGPIEKIAAEIWPGVPVIPTLSTGATDGRFLNASGIPTYGVSGVFVDPDGNGVHGLNERVRVKSLYDAREFLYRLVKAYGSAR</sequence>
<dbReference type="KEGG" id="spap:H3Z74_23715"/>
<dbReference type="InterPro" id="IPR001261">
    <property type="entry name" value="ArgE/DapE_CS"/>
</dbReference>
<keyword evidence="9" id="KW-1185">Reference proteome</keyword>
<feature type="signal peptide" evidence="6">
    <location>
        <begin position="1"/>
        <end position="19"/>
    </location>
</feature>
<dbReference type="SUPFAM" id="SSF55031">
    <property type="entry name" value="Bacterial exopeptidase dimerisation domain"/>
    <property type="match status" value="1"/>
</dbReference>
<feature type="chain" id="PRO_5028812809" evidence="6">
    <location>
        <begin position="20"/>
        <end position="469"/>
    </location>
</feature>
<dbReference type="GO" id="GO:0006508">
    <property type="term" value="P:proteolysis"/>
    <property type="evidence" value="ECO:0007669"/>
    <property type="project" value="UniProtKB-KW"/>
</dbReference>
<keyword evidence="5" id="KW-0862">Zinc</keyword>
<accession>A0A7H0LRB2</accession>
<dbReference type="Gene3D" id="3.30.70.360">
    <property type="match status" value="1"/>
</dbReference>
<dbReference type="AlphaFoldDB" id="A0A7H0LRB2"/>
<evidence type="ECO:0000256" key="5">
    <source>
        <dbReference type="ARBA" id="ARBA00022833"/>
    </source>
</evidence>
<reference evidence="8 9" key="1">
    <citation type="submission" date="2020-09" db="EMBL/GenBank/DDBJ databases">
        <title>Sphingomonas sp., a new species isolated from pork steak.</title>
        <authorList>
            <person name="Heidler von Heilborn D."/>
        </authorList>
    </citation>
    <scope>NUCLEOTIDE SEQUENCE [LARGE SCALE GENOMIC DNA]</scope>
    <source>
        <strain evidence="9">S8-3T</strain>
    </source>
</reference>
<name>A0A7H0LRB2_9SPHN</name>
<keyword evidence="2" id="KW-0645">Protease</keyword>
<feature type="domain" description="Peptidase M20 dimerisation" evidence="7">
    <location>
        <begin position="217"/>
        <end position="363"/>
    </location>
</feature>
<evidence type="ECO:0000256" key="6">
    <source>
        <dbReference type="SAM" id="SignalP"/>
    </source>
</evidence>
<dbReference type="PANTHER" id="PTHR45962">
    <property type="entry name" value="N-FATTY-ACYL-AMINO ACID SYNTHASE/HYDROLASE PM20D1"/>
    <property type="match status" value="1"/>
</dbReference>
<evidence type="ECO:0000256" key="4">
    <source>
        <dbReference type="ARBA" id="ARBA00022801"/>
    </source>
</evidence>
<evidence type="ECO:0000313" key="9">
    <source>
        <dbReference type="Proteomes" id="UP000516148"/>
    </source>
</evidence>
<keyword evidence="6" id="KW-0732">Signal</keyword>
<gene>
    <name evidence="8" type="ORF">H3Z74_23715</name>
</gene>
<protein>
    <submittedName>
        <fullName evidence="8">M20/M25/M40 family metallo-hydrolase</fullName>
    </submittedName>
</protein>
<comment type="similarity">
    <text evidence="1">Belongs to the peptidase M20A family.</text>
</comment>
<proteinExistence type="inferred from homology"/>
<dbReference type="GO" id="GO:0008233">
    <property type="term" value="F:peptidase activity"/>
    <property type="evidence" value="ECO:0007669"/>
    <property type="project" value="UniProtKB-KW"/>
</dbReference>
<dbReference type="Proteomes" id="UP000516148">
    <property type="component" value="Chromosome"/>
</dbReference>
<dbReference type="PROSITE" id="PS00758">
    <property type="entry name" value="ARGE_DAPE_CPG2_1"/>
    <property type="match status" value="1"/>
</dbReference>